<sequence length="205" mass="23771">MAKPHFIIVTLPTQGHLNPCFQLAKRLIQMDVQVTFVISVHAERRISRNDFQTPDGFKFTTYSDGYDEGRKPGNDLNHFFSVTRSNSSQRLREIIATSSEEGCPVTCLIYNFLLPWAAKVARDCHVCSSVLWIQPAMVLDIYHYYFNGYKDVIMENYKDPSWSIELPGLPLLHACDLRTLYFHPSRYSTSSRELPYYHPLHYSEP</sequence>
<reference evidence="1" key="1">
    <citation type="submission" date="2022-02" db="EMBL/GenBank/DDBJ databases">
        <title>Plant Genome Project.</title>
        <authorList>
            <person name="Zhang R.-G."/>
        </authorList>
    </citation>
    <scope>NUCLEOTIDE SEQUENCE</scope>
    <source>
        <strain evidence="1">AT1</strain>
    </source>
</reference>
<name>A0ACC0PP98_RHOML</name>
<evidence type="ECO:0000313" key="1">
    <source>
        <dbReference type="EMBL" id="KAI8566852.1"/>
    </source>
</evidence>
<dbReference type="EMBL" id="CM046389">
    <property type="protein sequence ID" value="KAI8566852.1"/>
    <property type="molecule type" value="Genomic_DNA"/>
</dbReference>
<keyword evidence="2" id="KW-1185">Reference proteome</keyword>
<evidence type="ECO:0000313" key="2">
    <source>
        <dbReference type="Proteomes" id="UP001062846"/>
    </source>
</evidence>
<comment type="caution">
    <text evidence="1">The sequence shown here is derived from an EMBL/GenBank/DDBJ whole genome shotgun (WGS) entry which is preliminary data.</text>
</comment>
<proteinExistence type="predicted"/>
<dbReference type="Proteomes" id="UP001062846">
    <property type="component" value="Chromosome 2"/>
</dbReference>
<gene>
    <name evidence="1" type="ORF">RHMOL_Rhmol02G0074300</name>
</gene>
<protein>
    <submittedName>
        <fullName evidence="1">Uncharacterized protein</fullName>
    </submittedName>
</protein>
<organism evidence="1 2">
    <name type="scientific">Rhododendron molle</name>
    <name type="common">Chinese azalea</name>
    <name type="synonym">Azalea mollis</name>
    <dbReference type="NCBI Taxonomy" id="49168"/>
    <lineage>
        <taxon>Eukaryota</taxon>
        <taxon>Viridiplantae</taxon>
        <taxon>Streptophyta</taxon>
        <taxon>Embryophyta</taxon>
        <taxon>Tracheophyta</taxon>
        <taxon>Spermatophyta</taxon>
        <taxon>Magnoliopsida</taxon>
        <taxon>eudicotyledons</taxon>
        <taxon>Gunneridae</taxon>
        <taxon>Pentapetalae</taxon>
        <taxon>asterids</taxon>
        <taxon>Ericales</taxon>
        <taxon>Ericaceae</taxon>
        <taxon>Ericoideae</taxon>
        <taxon>Rhodoreae</taxon>
        <taxon>Rhododendron</taxon>
    </lineage>
</organism>
<accession>A0ACC0PP98</accession>